<sequence length="146" mass="16484">MTMLIGEYTHTIDDKKRISLPSKFRKEIGKKVIITQGLDGCLFLYSLKEWEKISARVAEMGMANSESRGFNRFLLSSAHDSDVDASGRILIPDNIKEFAGIKNKVVFAGVYNRIELWDEDRWTAYKTAISGEAEKMAEKLGDVGIF</sequence>
<evidence type="ECO:0000256" key="4">
    <source>
        <dbReference type="ARBA" id="ARBA00023015"/>
    </source>
</evidence>
<accession>A0A2H0QUD9</accession>
<feature type="domain" description="SpoVT-AbrB" evidence="8">
    <location>
        <begin position="78"/>
        <end position="121"/>
    </location>
</feature>
<comment type="subunit">
    <text evidence="7">Forms oligomers.</text>
</comment>
<dbReference type="AlphaFoldDB" id="A0A2H0QUD9"/>
<dbReference type="CDD" id="cd16320">
    <property type="entry name" value="MraZ_N"/>
    <property type="match status" value="1"/>
</dbReference>
<dbReference type="GO" id="GO:0005737">
    <property type="term" value="C:cytoplasm"/>
    <property type="evidence" value="ECO:0007669"/>
    <property type="project" value="UniProtKB-UniRule"/>
</dbReference>
<dbReference type="EMBL" id="PCXL01000013">
    <property type="protein sequence ID" value="PIR37901.1"/>
    <property type="molecule type" value="Genomic_DNA"/>
</dbReference>
<keyword evidence="4 7" id="KW-0805">Transcription regulation</keyword>
<dbReference type="GO" id="GO:0000976">
    <property type="term" value="F:transcription cis-regulatory region binding"/>
    <property type="evidence" value="ECO:0007669"/>
    <property type="project" value="TreeGrafter"/>
</dbReference>
<dbReference type="PROSITE" id="PS51740">
    <property type="entry name" value="SPOVT_ABRB"/>
    <property type="match status" value="2"/>
</dbReference>
<keyword evidence="5 7" id="KW-0238">DNA-binding</keyword>
<gene>
    <name evidence="7 9" type="primary">mraZ</name>
    <name evidence="9" type="ORF">COV34_02320</name>
</gene>
<evidence type="ECO:0000256" key="1">
    <source>
        <dbReference type="ARBA" id="ARBA00013860"/>
    </source>
</evidence>
<evidence type="ECO:0000259" key="8">
    <source>
        <dbReference type="PROSITE" id="PS51740"/>
    </source>
</evidence>
<comment type="subcellular location">
    <subcellularLocation>
        <location evidence="7">Cytoplasm</location>
        <location evidence="7">Nucleoid</location>
    </subcellularLocation>
</comment>
<dbReference type="PANTHER" id="PTHR34701">
    <property type="entry name" value="TRANSCRIPTIONAL REGULATOR MRAZ"/>
    <property type="match status" value="1"/>
</dbReference>
<dbReference type="GO" id="GO:0009295">
    <property type="term" value="C:nucleoid"/>
    <property type="evidence" value="ECO:0007669"/>
    <property type="project" value="UniProtKB-SubCell"/>
</dbReference>
<dbReference type="InterPro" id="IPR020603">
    <property type="entry name" value="MraZ_dom"/>
</dbReference>
<dbReference type="CDD" id="cd16321">
    <property type="entry name" value="MraZ_C"/>
    <property type="match status" value="1"/>
</dbReference>
<dbReference type="InterPro" id="IPR035644">
    <property type="entry name" value="MraZ_C"/>
</dbReference>
<evidence type="ECO:0000313" key="10">
    <source>
        <dbReference type="Proteomes" id="UP000231333"/>
    </source>
</evidence>
<organism evidence="9 10">
    <name type="scientific">Candidatus Zambryskibacteria bacterium CG10_big_fil_rev_8_21_14_0_10_42_12</name>
    <dbReference type="NCBI Taxonomy" id="1975115"/>
    <lineage>
        <taxon>Bacteria</taxon>
        <taxon>Candidatus Zambryskiibacteriota</taxon>
    </lineage>
</organism>
<comment type="caution">
    <text evidence="9">The sequence shown here is derived from an EMBL/GenBank/DDBJ whole genome shotgun (WGS) entry which is preliminary data.</text>
</comment>
<dbReference type="GO" id="GO:2000143">
    <property type="term" value="P:negative regulation of DNA-templated transcription initiation"/>
    <property type="evidence" value="ECO:0007669"/>
    <property type="project" value="TreeGrafter"/>
</dbReference>
<keyword evidence="2 7" id="KW-0963">Cytoplasm</keyword>
<dbReference type="Proteomes" id="UP000231333">
    <property type="component" value="Unassembled WGS sequence"/>
</dbReference>
<dbReference type="InterPro" id="IPR037914">
    <property type="entry name" value="SpoVT-AbrB_sf"/>
</dbReference>
<dbReference type="SUPFAM" id="SSF89447">
    <property type="entry name" value="AbrB/MazE/MraZ-like"/>
    <property type="match status" value="1"/>
</dbReference>
<dbReference type="InterPro" id="IPR003444">
    <property type="entry name" value="MraZ"/>
</dbReference>
<dbReference type="InterPro" id="IPR038619">
    <property type="entry name" value="MraZ_sf"/>
</dbReference>
<dbReference type="InterPro" id="IPR007159">
    <property type="entry name" value="SpoVT-AbrB_dom"/>
</dbReference>
<dbReference type="HAMAP" id="MF_01008">
    <property type="entry name" value="MraZ"/>
    <property type="match status" value="1"/>
</dbReference>
<proteinExistence type="inferred from homology"/>
<dbReference type="NCBIfam" id="TIGR00242">
    <property type="entry name" value="division/cell wall cluster transcriptional repressor MraZ"/>
    <property type="match status" value="1"/>
</dbReference>
<name>A0A2H0QUD9_9BACT</name>
<evidence type="ECO:0000256" key="7">
    <source>
        <dbReference type="HAMAP-Rule" id="MF_01008"/>
    </source>
</evidence>
<evidence type="ECO:0000313" key="9">
    <source>
        <dbReference type="EMBL" id="PIR37901.1"/>
    </source>
</evidence>
<keyword evidence="3" id="KW-0677">Repeat</keyword>
<dbReference type="GO" id="GO:0003700">
    <property type="term" value="F:DNA-binding transcription factor activity"/>
    <property type="evidence" value="ECO:0007669"/>
    <property type="project" value="UniProtKB-UniRule"/>
</dbReference>
<reference evidence="9 10" key="1">
    <citation type="submission" date="2017-09" db="EMBL/GenBank/DDBJ databases">
        <title>Depth-based differentiation of microbial function through sediment-hosted aquifers and enrichment of novel symbionts in the deep terrestrial subsurface.</title>
        <authorList>
            <person name="Probst A.J."/>
            <person name="Ladd B."/>
            <person name="Jarett J.K."/>
            <person name="Geller-Mcgrath D.E."/>
            <person name="Sieber C.M."/>
            <person name="Emerson J.B."/>
            <person name="Anantharaman K."/>
            <person name="Thomas B.C."/>
            <person name="Malmstrom R."/>
            <person name="Stieglmeier M."/>
            <person name="Klingl A."/>
            <person name="Woyke T."/>
            <person name="Ryan C.M."/>
            <person name="Banfield J.F."/>
        </authorList>
    </citation>
    <scope>NUCLEOTIDE SEQUENCE [LARGE SCALE GENOMIC DNA]</scope>
    <source>
        <strain evidence="9">CG10_big_fil_rev_8_21_14_0_10_42_12</strain>
    </source>
</reference>
<comment type="similarity">
    <text evidence="7">Belongs to the MraZ family.</text>
</comment>
<feature type="domain" description="SpoVT-AbrB" evidence="8">
    <location>
        <begin position="7"/>
        <end position="49"/>
    </location>
</feature>
<dbReference type="InterPro" id="IPR035642">
    <property type="entry name" value="MraZ_N"/>
</dbReference>
<evidence type="ECO:0000256" key="2">
    <source>
        <dbReference type="ARBA" id="ARBA00022490"/>
    </source>
</evidence>
<keyword evidence="6 7" id="KW-0804">Transcription</keyword>
<evidence type="ECO:0000256" key="3">
    <source>
        <dbReference type="ARBA" id="ARBA00022737"/>
    </source>
</evidence>
<evidence type="ECO:0000256" key="5">
    <source>
        <dbReference type="ARBA" id="ARBA00023125"/>
    </source>
</evidence>
<protein>
    <recommendedName>
        <fullName evidence="1 7">Transcriptional regulator MraZ</fullName>
    </recommendedName>
</protein>
<evidence type="ECO:0000256" key="6">
    <source>
        <dbReference type="ARBA" id="ARBA00023163"/>
    </source>
</evidence>
<dbReference type="Pfam" id="PF02381">
    <property type="entry name" value="MraZ"/>
    <property type="match status" value="2"/>
</dbReference>
<dbReference type="Gene3D" id="3.40.1550.20">
    <property type="entry name" value="Transcriptional regulator MraZ domain"/>
    <property type="match status" value="1"/>
</dbReference>
<dbReference type="PANTHER" id="PTHR34701:SF1">
    <property type="entry name" value="TRANSCRIPTIONAL REGULATOR MRAZ"/>
    <property type="match status" value="1"/>
</dbReference>